<sequence length="142" mass="15748">MIPPYVHAYLKLDDWEIAFELKDANIDDDDDEELHMLESFDSDTKASRMTHLPATVWLAAIQKVDEVGSGRFLDPMSLVKLVVLLTGDADAMAEEIGDNCGKIAVLLLLAVAMFELPFGKEVAHIVTPWQTSPDLGLGHRRT</sequence>
<dbReference type="EMBL" id="CM007384">
    <property type="protein sequence ID" value="ONK71133.1"/>
    <property type="molecule type" value="Genomic_DNA"/>
</dbReference>
<name>A0A5P1F075_ASPOF</name>
<dbReference type="AlphaFoldDB" id="A0A5P1F075"/>
<organism evidence="1 2">
    <name type="scientific">Asparagus officinalis</name>
    <name type="common">Garden asparagus</name>
    <dbReference type="NCBI Taxonomy" id="4686"/>
    <lineage>
        <taxon>Eukaryota</taxon>
        <taxon>Viridiplantae</taxon>
        <taxon>Streptophyta</taxon>
        <taxon>Embryophyta</taxon>
        <taxon>Tracheophyta</taxon>
        <taxon>Spermatophyta</taxon>
        <taxon>Magnoliopsida</taxon>
        <taxon>Liliopsida</taxon>
        <taxon>Asparagales</taxon>
        <taxon>Asparagaceae</taxon>
        <taxon>Asparagoideae</taxon>
        <taxon>Asparagus</taxon>
    </lineage>
</organism>
<keyword evidence="2" id="KW-1185">Reference proteome</keyword>
<dbReference type="Gramene" id="ONK71133">
    <property type="protein sequence ID" value="ONK71133"/>
    <property type="gene ID" value="A4U43_C04F5050"/>
</dbReference>
<proteinExistence type="predicted"/>
<accession>A0A5P1F075</accession>
<protein>
    <submittedName>
        <fullName evidence="1">Uncharacterized protein</fullName>
    </submittedName>
</protein>
<gene>
    <name evidence="1" type="ORF">A4U43_C04F5050</name>
</gene>
<reference evidence="2" key="1">
    <citation type="journal article" date="2017" name="Nat. Commun.">
        <title>The asparagus genome sheds light on the origin and evolution of a young Y chromosome.</title>
        <authorList>
            <person name="Harkess A."/>
            <person name="Zhou J."/>
            <person name="Xu C."/>
            <person name="Bowers J.E."/>
            <person name="Van der Hulst R."/>
            <person name="Ayyampalayam S."/>
            <person name="Mercati F."/>
            <person name="Riccardi P."/>
            <person name="McKain M.R."/>
            <person name="Kakrana A."/>
            <person name="Tang H."/>
            <person name="Ray J."/>
            <person name="Groenendijk J."/>
            <person name="Arikit S."/>
            <person name="Mathioni S.M."/>
            <person name="Nakano M."/>
            <person name="Shan H."/>
            <person name="Telgmann-Rauber A."/>
            <person name="Kanno A."/>
            <person name="Yue Z."/>
            <person name="Chen H."/>
            <person name="Li W."/>
            <person name="Chen Y."/>
            <person name="Xu X."/>
            <person name="Zhang Y."/>
            <person name="Luo S."/>
            <person name="Chen H."/>
            <person name="Gao J."/>
            <person name="Mao Z."/>
            <person name="Pires J.C."/>
            <person name="Luo M."/>
            <person name="Kudrna D."/>
            <person name="Wing R.A."/>
            <person name="Meyers B.C."/>
            <person name="Yi K."/>
            <person name="Kong H."/>
            <person name="Lavrijsen P."/>
            <person name="Sunseri F."/>
            <person name="Falavigna A."/>
            <person name="Ye Y."/>
            <person name="Leebens-Mack J.H."/>
            <person name="Chen G."/>
        </authorList>
    </citation>
    <scope>NUCLEOTIDE SEQUENCE [LARGE SCALE GENOMIC DNA]</scope>
    <source>
        <strain evidence="2">cv. DH0086</strain>
    </source>
</reference>
<evidence type="ECO:0000313" key="2">
    <source>
        <dbReference type="Proteomes" id="UP000243459"/>
    </source>
</evidence>
<dbReference type="Proteomes" id="UP000243459">
    <property type="component" value="Chromosome 4"/>
</dbReference>
<evidence type="ECO:0000313" key="1">
    <source>
        <dbReference type="EMBL" id="ONK71133.1"/>
    </source>
</evidence>